<comment type="caution">
    <text evidence="1">The sequence shown here is derived from an EMBL/GenBank/DDBJ whole genome shotgun (WGS) entry which is preliminary data.</text>
</comment>
<dbReference type="AlphaFoldDB" id="A0A2S9MWP8"/>
<evidence type="ECO:0000313" key="1">
    <source>
        <dbReference type="EMBL" id="PRF63793.1"/>
    </source>
</evidence>
<name>A0A2S9MWP8_9BURK</name>
<sequence length="64" mass="6968">MLPAVSRDSAADARNAGQTASLFRRTHEFRRISLLKPRFLPLSAPAMCGTFGHTSGGCRFGFNL</sequence>
<evidence type="ECO:0000313" key="2">
    <source>
        <dbReference type="Proteomes" id="UP000238982"/>
    </source>
</evidence>
<dbReference type="Proteomes" id="UP000238982">
    <property type="component" value="Unassembled WGS sequence"/>
</dbReference>
<gene>
    <name evidence="1" type="ORF">C6Q15_06855</name>
</gene>
<reference evidence="1 2" key="1">
    <citation type="submission" date="2018-03" db="EMBL/GenBank/DDBJ databases">
        <authorList>
            <person name="Keele B.F."/>
        </authorList>
    </citation>
    <scope>NUCLEOTIDE SEQUENCE [LARGE SCALE GENOMIC DNA]</scope>
    <source>
        <strain evidence="1 2">AU19729</strain>
    </source>
</reference>
<dbReference type="EMBL" id="PVGH01000034">
    <property type="protein sequence ID" value="PRF63793.1"/>
    <property type="molecule type" value="Genomic_DNA"/>
</dbReference>
<protein>
    <submittedName>
        <fullName evidence="1">Uncharacterized protein</fullName>
    </submittedName>
</protein>
<organism evidence="1 2">
    <name type="scientific">Burkholderia multivorans</name>
    <dbReference type="NCBI Taxonomy" id="87883"/>
    <lineage>
        <taxon>Bacteria</taxon>
        <taxon>Pseudomonadati</taxon>
        <taxon>Pseudomonadota</taxon>
        <taxon>Betaproteobacteria</taxon>
        <taxon>Burkholderiales</taxon>
        <taxon>Burkholderiaceae</taxon>
        <taxon>Burkholderia</taxon>
        <taxon>Burkholderia cepacia complex</taxon>
    </lineage>
</organism>
<accession>A0A2S9MWP8</accession>
<proteinExistence type="predicted"/>